<feature type="signal peptide" evidence="1">
    <location>
        <begin position="1"/>
        <end position="23"/>
    </location>
</feature>
<organism evidence="3 4">
    <name type="scientific">Lophiotrema nucula</name>
    <dbReference type="NCBI Taxonomy" id="690887"/>
    <lineage>
        <taxon>Eukaryota</taxon>
        <taxon>Fungi</taxon>
        <taxon>Dikarya</taxon>
        <taxon>Ascomycota</taxon>
        <taxon>Pezizomycotina</taxon>
        <taxon>Dothideomycetes</taxon>
        <taxon>Pleosporomycetidae</taxon>
        <taxon>Pleosporales</taxon>
        <taxon>Lophiotremataceae</taxon>
        <taxon>Lophiotrema</taxon>
    </lineage>
</organism>
<proteinExistence type="predicted"/>
<evidence type="ECO:0000259" key="2">
    <source>
        <dbReference type="PROSITE" id="PS51212"/>
    </source>
</evidence>
<reference evidence="3" key="1">
    <citation type="journal article" date="2020" name="Stud. Mycol.">
        <title>101 Dothideomycetes genomes: a test case for predicting lifestyles and emergence of pathogens.</title>
        <authorList>
            <person name="Haridas S."/>
            <person name="Albert R."/>
            <person name="Binder M."/>
            <person name="Bloem J."/>
            <person name="Labutti K."/>
            <person name="Salamov A."/>
            <person name="Andreopoulos B."/>
            <person name="Baker S."/>
            <person name="Barry K."/>
            <person name="Bills G."/>
            <person name="Bluhm B."/>
            <person name="Cannon C."/>
            <person name="Castanera R."/>
            <person name="Culley D."/>
            <person name="Daum C."/>
            <person name="Ezra D."/>
            <person name="Gonzalez J."/>
            <person name="Henrissat B."/>
            <person name="Kuo A."/>
            <person name="Liang C."/>
            <person name="Lipzen A."/>
            <person name="Lutzoni F."/>
            <person name="Magnuson J."/>
            <person name="Mondo S."/>
            <person name="Nolan M."/>
            <person name="Ohm R."/>
            <person name="Pangilinan J."/>
            <person name="Park H.-J."/>
            <person name="Ramirez L."/>
            <person name="Alfaro M."/>
            <person name="Sun H."/>
            <person name="Tritt A."/>
            <person name="Yoshinaga Y."/>
            <person name="Zwiers L.-H."/>
            <person name="Turgeon B."/>
            <person name="Goodwin S."/>
            <person name="Spatafora J."/>
            <person name="Crous P."/>
            <person name="Grigoriev I."/>
        </authorList>
    </citation>
    <scope>NUCLEOTIDE SEQUENCE</scope>
    <source>
        <strain evidence="3">CBS 627.86</strain>
    </source>
</reference>
<dbReference type="OrthoDB" id="2019572at2759"/>
<accession>A0A6A5YTS6</accession>
<gene>
    <name evidence="3" type="ORF">BDV96DRAFT_222507</name>
</gene>
<feature type="chain" id="PRO_5025532109" description="WSC domain-containing protein" evidence="1">
    <location>
        <begin position="24"/>
        <end position="87"/>
    </location>
</feature>
<dbReference type="Proteomes" id="UP000799770">
    <property type="component" value="Unassembled WGS sequence"/>
</dbReference>
<dbReference type="EMBL" id="ML977339">
    <property type="protein sequence ID" value="KAF2110144.1"/>
    <property type="molecule type" value="Genomic_DNA"/>
</dbReference>
<protein>
    <recommendedName>
        <fullName evidence="2">WSC domain-containing protein</fullName>
    </recommendedName>
</protein>
<evidence type="ECO:0000313" key="4">
    <source>
        <dbReference type="Proteomes" id="UP000799770"/>
    </source>
</evidence>
<keyword evidence="4" id="KW-1185">Reference proteome</keyword>
<feature type="domain" description="WSC" evidence="2">
    <location>
        <begin position="35"/>
        <end position="87"/>
    </location>
</feature>
<dbReference type="PROSITE" id="PS51212">
    <property type="entry name" value="WSC"/>
    <property type="match status" value="1"/>
</dbReference>
<evidence type="ECO:0000313" key="3">
    <source>
        <dbReference type="EMBL" id="KAF2110144.1"/>
    </source>
</evidence>
<name>A0A6A5YTS6_9PLEO</name>
<dbReference type="AlphaFoldDB" id="A0A6A5YTS6"/>
<dbReference type="Pfam" id="PF01822">
    <property type="entry name" value="WSC"/>
    <property type="match status" value="1"/>
</dbReference>
<dbReference type="InterPro" id="IPR002889">
    <property type="entry name" value="WSC_carb-bd"/>
</dbReference>
<keyword evidence="1" id="KW-0732">Signal</keyword>
<sequence length="87" mass="9137">MAPSSFSSRAATLLLISSTTSFAQVLIPTTEPLTDWSYTGCYTDDVGKRTLTGGGYTSGDAMANSACVQYCASKGFFYAGTEYAAEC</sequence>
<evidence type="ECO:0000256" key="1">
    <source>
        <dbReference type="SAM" id="SignalP"/>
    </source>
</evidence>